<dbReference type="Proteomes" id="UP000295135">
    <property type="component" value="Unassembled WGS sequence"/>
</dbReference>
<comment type="similarity">
    <text evidence="2">Belongs to the adenylyl cyclase class-3 family.</text>
</comment>
<reference evidence="9 10" key="1">
    <citation type="submission" date="2019-03" db="EMBL/GenBank/DDBJ databases">
        <title>Genomic Encyclopedia of Type Strains, Phase IV (KMG-IV): sequencing the most valuable type-strain genomes for metagenomic binning, comparative biology and taxonomic classification.</title>
        <authorList>
            <person name="Goeker M."/>
        </authorList>
    </citation>
    <scope>NUCLEOTIDE SEQUENCE [LARGE SCALE GENOMIC DNA]</scope>
    <source>
        <strain evidence="9 10">DSM 103923</strain>
    </source>
</reference>
<feature type="transmembrane region" description="Helical" evidence="7">
    <location>
        <begin position="425"/>
        <end position="448"/>
    </location>
</feature>
<dbReference type="GO" id="GO:0035556">
    <property type="term" value="P:intracellular signal transduction"/>
    <property type="evidence" value="ECO:0007669"/>
    <property type="project" value="InterPro"/>
</dbReference>
<sequence>MFSTFKRHTWRMLTGLLLLIGLLLNTAGVYHIPLLDRLEEIAYDTRLRFLMPNTVDPRIVIIDLDEKSLKAEGRWPWGRDKVARLVDRLFDDYGVAIVGFDVVFAEPDESSGLKVLQGLAQSRLKGIPEYQSAMRELAPQLDRDALFAQHIRGRPVILGYYFTSRSGQQQAQVSGVLPEPIFPPGALGDIRLQARSMDGYGANLPALQAAALDSGHFNPLHDPDGVNRRVPLLLEYQGGYYESLALLMARHFLGVDFVELGFPDEEAMAAGYTAIEWVKLGDIRIPVDKEFATLVPYRGGQGSFPYISATDVLHKKVDPAMLAGRIILIGTTAPGLMDLRTVPVGTVYPGVEVHANLISGILDNNIKERPAYVLGLELALLLFNGIAIVLVLALLGPVTSLLFTLAVLGANVGFNLWAWQNINLVYPIASVTVLILGLFAINMVYGFFFEARTKRRVAGLFGQYVPPELVEELSEHPEQASMEGDSREMTVLFSDVRNFTNLSEGLTPIELTRLMNAYLTTMTRVIHEHRGTIDKYIGDAIMAFWGAPLADPDHARHGLAAALAMQAKMKELREEFPKRGWPAMRIGVGLNTGVMNVGNMGSEFRRSYTVMGDAVNLASRLEGLTKEYGVEILVGEHTRDALPDFVFRELDRVRVKGKDKPVAIYEPLGLQDKVAEEVKAEVARFEQALADYRAQRWDAAETGLKALAGQHPEAKLYQLYLERIAHSRAEPPGEGWDGVFVFKTK</sequence>
<dbReference type="AlphaFoldDB" id="A0A4R3JX41"/>
<evidence type="ECO:0000313" key="9">
    <source>
        <dbReference type="EMBL" id="TCS71496.1"/>
    </source>
</evidence>
<proteinExistence type="inferred from homology"/>
<dbReference type="PANTHER" id="PTHR43081:SF1">
    <property type="entry name" value="ADENYLATE CYCLASE, TERMINAL-DIFFERENTIATION SPECIFIC"/>
    <property type="match status" value="1"/>
</dbReference>
<keyword evidence="3" id="KW-1003">Cell membrane</keyword>
<dbReference type="RefSeq" id="WP_172599385.1">
    <property type="nucleotide sequence ID" value="NZ_AP018721.1"/>
</dbReference>
<dbReference type="PROSITE" id="PS50125">
    <property type="entry name" value="GUANYLATE_CYCLASE_2"/>
    <property type="match status" value="1"/>
</dbReference>
<evidence type="ECO:0000313" key="10">
    <source>
        <dbReference type="Proteomes" id="UP000295135"/>
    </source>
</evidence>
<dbReference type="GO" id="GO:0030313">
    <property type="term" value="C:cell envelope"/>
    <property type="evidence" value="ECO:0007669"/>
    <property type="project" value="UniProtKB-SubCell"/>
</dbReference>
<evidence type="ECO:0000256" key="2">
    <source>
        <dbReference type="ARBA" id="ARBA00005381"/>
    </source>
</evidence>
<keyword evidence="6 7" id="KW-0472">Membrane</keyword>
<comment type="subcellular location">
    <subcellularLocation>
        <location evidence="1">Cell envelope</location>
    </subcellularLocation>
</comment>
<dbReference type="SMART" id="SM01080">
    <property type="entry name" value="CHASE2"/>
    <property type="match status" value="1"/>
</dbReference>
<dbReference type="Gene3D" id="3.30.70.1230">
    <property type="entry name" value="Nucleotide cyclase"/>
    <property type="match status" value="1"/>
</dbReference>
<name>A0A4R3JX41_9PROT</name>
<feature type="domain" description="Guanylate cyclase" evidence="8">
    <location>
        <begin position="490"/>
        <end position="622"/>
    </location>
</feature>
<evidence type="ECO:0000256" key="3">
    <source>
        <dbReference type="ARBA" id="ARBA00022475"/>
    </source>
</evidence>
<dbReference type="SUPFAM" id="SSF55073">
    <property type="entry name" value="Nucleotide cyclase"/>
    <property type="match status" value="1"/>
</dbReference>
<organism evidence="9 10">
    <name type="scientific">Sulfuritortus calidifontis</name>
    <dbReference type="NCBI Taxonomy" id="1914471"/>
    <lineage>
        <taxon>Bacteria</taxon>
        <taxon>Pseudomonadati</taxon>
        <taxon>Pseudomonadota</taxon>
        <taxon>Betaproteobacteria</taxon>
        <taxon>Nitrosomonadales</taxon>
        <taxon>Thiobacillaceae</taxon>
        <taxon>Sulfuritortus</taxon>
    </lineage>
</organism>
<dbReference type="InterPro" id="IPR029787">
    <property type="entry name" value="Nucleotide_cyclase"/>
</dbReference>
<dbReference type="SMART" id="SM00044">
    <property type="entry name" value="CYCc"/>
    <property type="match status" value="1"/>
</dbReference>
<keyword evidence="5 7" id="KW-1133">Transmembrane helix</keyword>
<evidence type="ECO:0000256" key="5">
    <source>
        <dbReference type="ARBA" id="ARBA00022989"/>
    </source>
</evidence>
<keyword evidence="10" id="KW-1185">Reference proteome</keyword>
<accession>A0A4R3JX41</accession>
<evidence type="ECO:0000256" key="6">
    <source>
        <dbReference type="ARBA" id="ARBA00023136"/>
    </source>
</evidence>
<protein>
    <submittedName>
        <fullName evidence="9">Adenylate cyclase</fullName>
    </submittedName>
</protein>
<dbReference type="InterPro" id="IPR007890">
    <property type="entry name" value="CHASE2"/>
</dbReference>
<dbReference type="InterPro" id="IPR050697">
    <property type="entry name" value="Adenylyl/Guanylyl_Cyclase_3/4"/>
</dbReference>
<comment type="caution">
    <text evidence="9">The sequence shown here is derived from an EMBL/GenBank/DDBJ whole genome shotgun (WGS) entry which is preliminary data.</text>
</comment>
<gene>
    <name evidence="9" type="ORF">EDC61_10942</name>
</gene>
<dbReference type="InterPro" id="IPR001054">
    <property type="entry name" value="A/G_cyclase"/>
</dbReference>
<evidence type="ECO:0000259" key="8">
    <source>
        <dbReference type="PROSITE" id="PS50125"/>
    </source>
</evidence>
<dbReference type="GO" id="GO:0006171">
    <property type="term" value="P:cAMP biosynthetic process"/>
    <property type="evidence" value="ECO:0007669"/>
    <property type="project" value="TreeGrafter"/>
</dbReference>
<evidence type="ECO:0000256" key="4">
    <source>
        <dbReference type="ARBA" id="ARBA00022692"/>
    </source>
</evidence>
<keyword evidence="4 7" id="KW-0812">Transmembrane</keyword>
<dbReference type="Pfam" id="PF05226">
    <property type="entry name" value="CHASE2"/>
    <property type="match status" value="1"/>
</dbReference>
<dbReference type="FunFam" id="3.30.70.1230:FF:000016">
    <property type="entry name" value="Adenylate/guanylate cyclase domain-containing protein"/>
    <property type="match status" value="1"/>
</dbReference>
<dbReference type="Pfam" id="PF00211">
    <property type="entry name" value="Guanylate_cyc"/>
    <property type="match status" value="1"/>
</dbReference>
<evidence type="ECO:0000256" key="1">
    <source>
        <dbReference type="ARBA" id="ARBA00004196"/>
    </source>
</evidence>
<dbReference type="EMBL" id="SLZY01000009">
    <property type="protein sequence ID" value="TCS71496.1"/>
    <property type="molecule type" value="Genomic_DNA"/>
</dbReference>
<evidence type="ECO:0000256" key="7">
    <source>
        <dbReference type="SAM" id="Phobius"/>
    </source>
</evidence>
<dbReference type="CDD" id="cd07302">
    <property type="entry name" value="CHD"/>
    <property type="match status" value="1"/>
</dbReference>
<dbReference type="GO" id="GO:0004016">
    <property type="term" value="F:adenylate cyclase activity"/>
    <property type="evidence" value="ECO:0007669"/>
    <property type="project" value="UniProtKB-ARBA"/>
</dbReference>
<dbReference type="PANTHER" id="PTHR43081">
    <property type="entry name" value="ADENYLATE CYCLASE, TERMINAL-DIFFERENTIATION SPECIFIC-RELATED"/>
    <property type="match status" value="1"/>
</dbReference>